<dbReference type="InterPro" id="IPR000160">
    <property type="entry name" value="GGDEF_dom"/>
</dbReference>
<dbReference type="Proteomes" id="UP001595615">
    <property type="component" value="Unassembled WGS sequence"/>
</dbReference>
<evidence type="ECO:0000313" key="4">
    <source>
        <dbReference type="Proteomes" id="UP001595615"/>
    </source>
</evidence>
<feature type="domain" description="GGDEF" evidence="2">
    <location>
        <begin position="200"/>
        <end position="335"/>
    </location>
</feature>
<dbReference type="GO" id="GO:0052621">
    <property type="term" value="F:diguanylate cyclase activity"/>
    <property type="evidence" value="ECO:0007669"/>
    <property type="project" value="UniProtKB-EC"/>
</dbReference>
<reference evidence="4" key="1">
    <citation type="journal article" date="2019" name="Int. J. Syst. Evol. Microbiol.">
        <title>The Global Catalogue of Microorganisms (GCM) 10K type strain sequencing project: providing services to taxonomists for standard genome sequencing and annotation.</title>
        <authorList>
            <consortium name="The Broad Institute Genomics Platform"/>
            <consortium name="The Broad Institute Genome Sequencing Center for Infectious Disease"/>
            <person name="Wu L."/>
            <person name="Ma J."/>
        </authorList>
    </citation>
    <scope>NUCLEOTIDE SEQUENCE [LARGE SCALE GENOMIC DNA]</scope>
    <source>
        <strain evidence="4">KCTC 42644</strain>
    </source>
</reference>
<dbReference type="PROSITE" id="PS50887">
    <property type="entry name" value="GGDEF"/>
    <property type="match status" value="1"/>
</dbReference>
<dbReference type="RefSeq" id="WP_380861787.1">
    <property type="nucleotide sequence ID" value="NZ_JBHRXV010000011.1"/>
</dbReference>
<dbReference type="CDD" id="cd01949">
    <property type="entry name" value="GGDEF"/>
    <property type="match status" value="1"/>
</dbReference>
<evidence type="ECO:0000256" key="1">
    <source>
        <dbReference type="ARBA" id="ARBA00012528"/>
    </source>
</evidence>
<keyword evidence="4" id="KW-1185">Reference proteome</keyword>
<evidence type="ECO:0000313" key="3">
    <source>
        <dbReference type="EMBL" id="MFC3713361.1"/>
    </source>
</evidence>
<gene>
    <name evidence="3" type="ORF">ACFOMD_12315</name>
</gene>
<name>A0ABV7XBT2_9SPHN</name>
<dbReference type="Pfam" id="PF00990">
    <property type="entry name" value="GGDEF"/>
    <property type="match status" value="1"/>
</dbReference>
<keyword evidence="3" id="KW-0548">Nucleotidyltransferase</keyword>
<dbReference type="EC" id="2.7.7.65" evidence="1"/>
<dbReference type="InterPro" id="IPR050469">
    <property type="entry name" value="Diguanylate_Cyclase"/>
</dbReference>
<comment type="caution">
    <text evidence="3">The sequence shown here is derived from an EMBL/GenBank/DDBJ whole genome shotgun (WGS) entry which is preliminary data.</text>
</comment>
<dbReference type="InterPro" id="IPR029787">
    <property type="entry name" value="Nucleotide_cyclase"/>
</dbReference>
<keyword evidence="3" id="KW-0808">Transferase</keyword>
<dbReference type="SMART" id="SM00267">
    <property type="entry name" value="GGDEF"/>
    <property type="match status" value="1"/>
</dbReference>
<dbReference type="Gene3D" id="3.30.70.270">
    <property type="match status" value="1"/>
</dbReference>
<dbReference type="EMBL" id="JBHRXV010000011">
    <property type="protein sequence ID" value="MFC3713361.1"/>
    <property type="molecule type" value="Genomic_DNA"/>
</dbReference>
<proteinExistence type="predicted"/>
<sequence>MDKPAEIVERIRVLMLDGGIAPSPANYEFWYRYVTGADAQLVEAVDTVRRNAGRVSARSMDLIRRELYGRALDDNVVKLLDQTQSQLNRMAVYVVQTEGDTRTFTEALRDGQATLASAHDPEMQRALLTEMVNATAAMIEKTERLESELMLSVGEIAKLREDLERERSESRTDTLTGLPNRKAFNAYLEAQAARALADRKPLSLLFGDIDHFKRFNDTWGHRLGDEVLRLVGQSFEQMCHGTGYAARYGGEEFVVVLPGKALEAAEDIAEQFRDFIASRTVRTRQSSRDIGSITMSLGIAQLRWTDTLDQLIERADAALYRAKEMGRNRVCTELELEEAAA</sequence>
<dbReference type="PANTHER" id="PTHR45138:SF2">
    <property type="entry name" value="DIGUANYLATE CYCLASE VDCA"/>
    <property type="match status" value="1"/>
</dbReference>
<accession>A0ABV7XBT2</accession>
<dbReference type="PANTHER" id="PTHR45138">
    <property type="entry name" value="REGULATORY COMPONENTS OF SENSORY TRANSDUCTION SYSTEM"/>
    <property type="match status" value="1"/>
</dbReference>
<organism evidence="3 4">
    <name type="scientific">Sphingoaurantiacus capsulatus</name>
    <dbReference type="NCBI Taxonomy" id="1771310"/>
    <lineage>
        <taxon>Bacteria</taxon>
        <taxon>Pseudomonadati</taxon>
        <taxon>Pseudomonadota</taxon>
        <taxon>Alphaproteobacteria</taxon>
        <taxon>Sphingomonadales</taxon>
        <taxon>Sphingosinicellaceae</taxon>
        <taxon>Sphingoaurantiacus</taxon>
    </lineage>
</organism>
<dbReference type="SUPFAM" id="SSF55073">
    <property type="entry name" value="Nucleotide cyclase"/>
    <property type="match status" value="1"/>
</dbReference>
<dbReference type="InterPro" id="IPR043128">
    <property type="entry name" value="Rev_trsase/Diguanyl_cyclase"/>
</dbReference>
<dbReference type="NCBIfam" id="TIGR00254">
    <property type="entry name" value="GGDEF"/>
    <property type="match status" value="1"/>
</dbReference>
<protein>
    <recommendedName>
        <fullName evidence="1">diguanylate cyclase</fullName>
        <ecNumber evidence="1">2.7.7.65</ecNumber>
    </recommendedName>
</protein>
<evidence type="ECO:0000259" key="2">
    <source>
        <dbReference type="PROSITE" id="PS50887"/>
    </source>
</evidence>